<gene>
    <name evidence="4" type="ORF">M430DRAFT_14459</name>
</gene>
<dbReference type="InterPro" id="IPR013087">
    <property type="entry name" value="Znf_C2H2_type"/>
</dbReference>
<feature type="compositionally biased region" description="Basic and acidic residues" evidence="2">
    <location>
        <begin position="683"/>
        <end position="695"/>
    </location>
</feature>
<keyword evidence="5" id="KW-1185">Reference proteome</keyword>
<feature type="region of interest" description="Disordered" evidence="2">
    <location>
        <begin position="279"/>
        <end position="336"/>
    </location>
</feature>
<dbReference type="PROSITE" id="PS00028">
    <property type="entry name" value="ZINC_FINGER_C2H2_1"/>
    <property type="match status" value="1"/>
</dbReference>
<dbReference type="GeneID" id="36570978"/>
<evidence type="ECO:0000256" key="2">
    <source>
        <dbReference type="SAM" id="MobiDB-lite"/>
    </source>
</evidence>
<feature type="compositionally biased region" description="Low complexity" evidence="2">
    <location>
        <begin position="408"/>
        <end position="426"/>
    </location>
</feature>
<feature type="region of interest" description="Disordered" evidence="2">
    <location>
        <begin position="438"/>
        <end position="508"/>
    </location>
</feature>
<feature type="region of interest" description="Disordered" evidence="2">
    <location>
        <begin position="683"/>
        <end position="711"/>
    </location>
</feature>
<feature type="compositionally biased region" description="Polar residues" evidence="2">
    <location>
        <begin position="454"/>
        <end position="508"/>
    </location>
</feature>
<dbReference type="OrthoDB" id="3524154at2759"/>
<dbReference type="STRING" id="857342.A0A2T3BCP2"/>
<feature type="compositionally biased region" description="Low complexity" evidence="2">
    <location>
        <begin position="30"/>
        <end position="49"/>
    </location>
</feature>
<sequence>MDIPHRGARPLALPEICVHDSNPSDRFRGPSRTTSISSPSTSSGPMSIPNARDPVPPPLPPPKYLADIADGGNNGPDIAWQWGNSRMDAEWGTSSVTPGSSLYGSFARRKSGVCERPEAARRASSTSTIKPIPHVENRENPFPRIDEGYASLSGTSMDSYRSKYPDPSPVRSGFQSSVHDQYRSNAQAYDKSLLQKLDARRGSDNITPPRKFSTSAFSSSANETSPTSRIALEQRPPVQLKPLSLPITTGRQGVAESPLARWTETSSAVSPGYPYPRFPGHDFRSPSDAADLDRSSYGGRSGSISVMSVGDDSCSITSRSRDGYDRRVSPDNDVDFQMEEAGLRRLHIEDYTGRNDPYSPGATAGQKRRASSPPVDGGPSLHTVGSSSDLYRRRESVSRTSPSPRFHSLSGSISSTTSGPRSNSYASTLSIGGSSMTSMSSYGRLSPGGISPVRTDSSDSPYATSLSMNPSPRGSLSRPSHNQTLPDSRSLMTSRRLSDSMAHSKQSTGPKIQGVFICECCPKKPKKFDTQEELNAHEQEKQYECAYCRNRFKNKNEAERHQNSLHLRRHSWSCAALSGYAAAFHNSPNRPNEADSCGYCGEDFPRTGISSPSPDGPKVAVATEQDWEVRIMHLQEMHKFRECNHAKKFFRADHFRQHLKHSHAGTSGKWTNMLENACMKDEPLPEPIRGHERVKPGGARVARINEEEEVS</sequence>
<dbReference type="EMBL" id="KZ679006">
    <property type="protein sequence ID" value="PSS27165.1"/>
    <property type="molecule type" value="Genomic_DNA"/>
</dbReference>
<protein>
    <recommendedName>
        <fullName evidence="3">C2H2-type domain-containing protein</fullName>
    </recommendedName>
</protein>
<feature type="region of interest" description="Disordered" evidence="2">
    <location>
        <begin position="200"/>
        <end position="228"/>
    </location>
</feature>
<feature type="region of interest" description="Disordered" evidence="2">
    <location>
        <begin position="1"/>
        <end position="77"/>
    </location>
</feature>
<dbReference type="Proteomes" id="UP000241818">
    <property type="component" value="Unassembled WGS sequence"/>
</dbReference>
<evidence type="ECO:0000256" key="1">
    <source>
        <dbReference type="PROSITE-ProRule" id="PRU00042"/>
    </source>
</evidence>
<feature type="compositionally biased region" description="Polar residues" evidence="2">
    <location>
        <begin position="212"/>
        <end position="228"/>
    </location>
</feature>
<evidence type="ECO:0000313" key="4">
    <source>
        <dbReference type="EMBL" id="PSS27165.1"/>
    </source>
</evidence>
<dbReference type="RefSeq" id="XP_024724690.1">
    <property type="nucleotide sequence ID" value="XM_024862897.1"/>
</dbReference>
<organism evidence="4 5">
    <name type="scientific">Amorphotheca resinae ATCC 22711</name>
    <dbReference type="NCBI Taxonomy" id="857342"/>
    <lineage>
        <taxon>Eukaryota</taxon>
        <taxon>Fungi</taxon>
        <taxon>Dikarya</taxon>
        <taxon>Ascomycota</taxon>
        <taxon>Pezizomycotina</taxon>
        <taxon>Leotiomycetes</taxon>
        <taxon>Helotiales</taxon>
        <taxon>Amorphothecaceae</taxon>
        <taxon>Amorphotheca</taxon>
    </lineage>
</organism>
<dbReference type="GO" id="GO:0008270">
    <property type="term" value="F:zinc ion binding"/>
    <property type="evidence" value="ECO:0007669"/>
    <property type="project" value="UniProtKB-KW"/>
</dbReference>
<evidence type="ECO:0000259" key="3">
    <source>
        <dbReference type="PROSITE" id="PS50157"/>
    </source>
</evidence>
<accession>A0A2T3BCP2</accession>
<keyword evidence="1" id="KW-0862">Zinc</keyword>
<dbReference type="InParanoid" id="A0A2T3BCP2"/>
<reference evidence="4 5" key="1">
    <citation type="journal article" date="2018" name="New Phytol.">
        <title>Comparative genomics and transcriptomics depict ericoid mycorrhizal fungi as versatile saprotrophs and plant mutualists.</title>
        <authorList>
            <person name="Martino E."/>
            <person name="Morin E."/>
            <person name="Grelet G.A."/>
            <person name="Kuo A."/>
            <person name="Kohler A."/>
            <person name="Daghino S."/>
            <person name="Barry K.W."/>
            <person name="Cichocki N."/>
            <person name="Clum A."/>
            <person name="Dockter R.B."/>
            <person name="Hainaut M."/>
            <person name="Kuo R.C."/>
            <person name="LaButti K."/>
            <person name="Lindahl B.D."/>
            <person name="Lindquist E.A."/>
            <person name="Lipzen A."/>
            <person name="Khouja H.R."/>
            <person name="Magnuson J."/>
            <person name="Murat C."/>
            <person name="Ohm R.A."/>
            <person name="Singer S.W."/>
            <person name="Spatafora J.W."/>
            <person name="Wang M."/>
            <person name="Veneault-Fourrey C."/>
            <person name="Henrissat B."/>
            <person name="Grigoriev I.V."/>
            <person name="Martin F.M."/>
            <person name="Perotto S."/>
        </authorList>
    </citation>
    <scope>NUCLEOTIDE SEQUENCE [LARGE SCALE GENOMIC DNA]</scope>
    <source>
        <strain evidence="4 5">ATCC 22711</strain>
    </source>
</reference>
<name>A0A2T3BCP2_AMORE</name>
<feature type="compositionally biased region" description="Low complexity" evidence="2">
    <location>
        <begin position="295"/>
        <end position="305"/>
    </location>
</feature>
<feature type="compositionally biased region" description="Basic and acidic residues" evidence="2">
    <location>
        <begin position="133"/>
        <end position="147"/>
    </location>
</feature>
<keyword evidence="1" id="KW-0863">Zinc-finger</keyword>
<dbReference type="PROSITE" id="PS50157">
    <property type="entry name" value="ZINC_FINGER_C2H2_2"/>
    <property type="match status" value="1"/>
</dbReference>
<feature type="compositionally biased region" description="Basic and acidic residues" evidence="2">
    <location>
        <begin position="319"/>
        <end position="330"/>
    </location>
</feature>
<dbReference type="AlphaFoldDB" id="A0A2T3BCP2"/>
<evidence type="ECO:0000313" key="5">
    <source>
        <dbReference type="Proteomes" id="UP000241818"/>
    </source>
</evidence>
<proteinExistence type="predicted"/>
<dbReference type="Pfam" id="PF24537">
    <property type="entry name" value="zf-C2H2_fungi"/>
    <property type="match status" value="1"/>
</dbReference>
<feature type="compositionally biased region" description="Pro residues" evidence="2">
    <location>
        <begin position="54"/>
        <end position="63"/>
    </location>
</feature>
<feature type="region of interest" description="Disordered" evidence="2">
    <location>
        <begin position="114"/>
        <end position="178"/>
    </location>
</feature>
<feature type="domain" description="C2H2-type" evidence="3">
    <location>
        <begin position="543"/>
        <end position="571"/>
    </location>
</feature>
<dbReference type="InterPro" id="IPR057026">
    <property type="entry name" value="Znf-C2H2_ascomycetes"/>
</dbReference>
<feature type="region of interest" description="Disordered" evidence="2">
    <location>
        <begin position="348"/>
        <end position="426"/>
    </location>
</feature>
<keyword evidence="1" id="KW-0479">Metal-binding</keyword>